<evidence type="ECO:0000313" key="2">
    <source>
        <dbReference type="EMBL" id="QJW84538.1"/>
    </source>
</evidence>
<proteinExistence type="predicted"/>
<dbReference type="Proteomes" id="UP000500826">
    <property type="component" value="Chromosome"/>
</dbReference>
<name>A0ABX6P3A3_9BURK</name>
<feature type="compositionally biased region" description="Basic and acidic residues" evidence="1">
    <location>
        <begin position="15"/>
        <end position="24"/>
    </location>
</feature>
<feature type="region of interest" description="Disordered" evidence="1">
    <location>
        <begin position="1"/>
        <end position="70"/>
    </location>
</feature>
<feature type="compositionally biased region" description="Basic and acidic residues" evidence="1">
    <location>
        <begin position="58"/>
        <end position="70"/>
    </location>
</feature>
<evidence type="ECO:0000313" key="3">
    <source>
        <dbReference type="Proteomes" id="UP000500826"/>
    </source>
</evidence>
<organism evidence="2 3">
    <name type="scientific">Ramlibacter terrae</name>
    <dbReference type="NCBI Taxonomy" id="2732511"/>
    <lineage>
        <taxon>Bacteria</taxon>
        <taxon>Pseudomonadati</taxon>
        <taxon>Pseudomonadota</taxon>
        <taxon>Betaproteobacteria</taxon>
        <taxon>Burkholderiales</taxon>
        <taxon>Comamonadaceae</taxon>
        <taxon>Ramlibacter</taxon>
    </lineage>
</organism>
<dbReference type="EMBL" id="CP053418">
    <property type="protein sequence ID" value="QJW84538.1"/>
    <property type="molecule type" value="Genomic_DNA"/>
</dbReference>
<accession>A0ABX6P3A3</accession>
<keyword evidence="3" id="KW-1185">Reference proteome</keyword>
<protein>
    <submittedName>
        <fullName evidence="2">Uncharacterized protein</fullName>
    </submittedName>
</protein>
<gene>
    <name evidence="2" type="ORF">HK414_15130</name>
</gene>
<sequence>MPDAKNNAKATGDTHLPEIEERGRPVPAAPAGSAGHRPGPRPENEGRAGKGVNQAGYLKDKDGGVEKDKP</sequence>
<evidence type="ECO:0000256" key="1">
    <source>
        <dbReference type="SAM" id="MobiDB-lite"/>
    </source>
</evidence>
<reference evidence="2 3" key="2">
    <citation type="submission" date="2020-05" db="EMBL/GenBank/DDBJ databases">
        <authorList>
            <person name="Khan S.A."/>
            <person name="Jeon C.O."/>
            <person name="Chun B.H."/>
        </authorList>
    </citation>
    <scope>NUCLEOTIDE SEQUENCE [LARGE SCALE GENOMIC DNA]</scope>
    <source>
        <strain evidence="2 3">H242</strain>
    </source>
</reference>
<reference evidence="2 3" key="1">
    <citation type="submission" date="2020-05" db="EMBL/GenBank/DDBJ databases">
        <title>Ramlibacter rhizophilus sp. nov., isolated from rhizosphere soil of national flower Mugunghwa from South Korea.</title>
        <authorList>
            <person name="Zheng-Fei Y."/>
            <person name="Huan T."/>
        </authorList>
    </citation>
    <scope>NUCLEOTIDE SEQUENCE [LARGE SCALE GENOMIC DNA]</scope>
    <source>
        <strain evidence="2 3">H242</strain>
    </source>
</reference>